<sequence>MAMLGFAASLLGEVLTGKGALAQFDLETGLPLFDTEPLVLGLIAFNLFAAFAPGKGKFVPDAQEFEERQDGSLQDASISILNPGKFFGVNGIGFTKANELFVGRVAQLGFAASLIGEVITGKGPLAQFDLETGLPLSETEPLLIFSIIFFALTAVNEGTGKFVDEK</sequence>
<organism evidence="1">
    <name type="scientific">Chloropicon laureae</name>
    <dbReference type="NCBI Taxonomy" id="464258"/>
    <lineage>
        <taxon>Eukaryota</taxon>
        <taxon>Viridiplantae</taxon>
        <taxon>Chlorophyta</taxon>
        <taxon>Chloropicophyceae</taxon>
        <taxon>Chloropicales</taxon>
        <taxon>Chloropicaceae</taxon>
        <taxon>Chloropicon</taxon>
    </lineage>
</organism>
<reference evidence="1" key="1">
    <citation type="submission" date="2021-01" db="EMBL/GenBank/DDBJ databases">
        <authorList>
            <person name="Corre E."/>
            <person name="Pelletier E."/>
            <person name="Niang G."/>
            <person name="Scheremetjew M."/>
            <person name="Finn R."/>
            <person name="Kale V."/>
            <person name="Holt S."/>
            <person name="Cochrane G."/>
            <person name="Meng A."/>
            <person name="Brown T."/>
            <person name="Cohen L."/>
        </authorList>
    </citation>
    <scope>NUCLEOTIDE SEQUENCE</scope>
    <source>
        <strain evidence="1">RCC856</strain>
    </source>
</reference>
<evidence type="ECO:0000313" key="1">
    <source>
        <dbReference type="EMBL" id="CAE0026872.1"/>
    </source>
</evidence>
<dbReference type="EMBL" id="HBHU01012575">
    <property type="protein sequence ID" value="CAE0026872.1"/>
    <property type="molecule type" value="Transcribed_RNA"/>
</dbReference>
<proteinExistence type="predicted"/>
<gene>
    <name evidence="1" type="ORF">CLAU1311_LOCUS8195</name>
</gene>
<dbReference type="AlphaFoldDB" id="A0A7S3E5V4"/>
<accession>A0A7S3E5V4</accession>
<name>A0A7S3E5V4_9CHLO</name>
<protein>
    <submittedName>
        <fullName evidence="1">Uncharacterized protein</fullName>
    </submittedName>
</protein>
<dbReference type="SUPFAM" id="SSF103511">
    <property type="entry name" value="Chlorophyll a-b binding protein"/>
    <property type="match status" value="1"/>
</dbReference>
<dbReference type="Gene3D" id="1.10.3460.10">
    <property type="entry name" value="Chlorophyll a/b binding protein domain"/>
    <property type="match status" value="1"/>
</dbReference>